<feature type="transmembrane region" description="Helical" evidence="5">
    <location>
        <begin position="170"/>
        <end position="189"/>
    </location>
</feature>
<dbReference type="GO" id="GO:0016020">
    <property type="term" value="C:membrane"/>
    <property type="evidence" value="ECO:0007669"/>
    <property type="project" value="InterPro"/>
</dbReference>
<keyword evidence="7" id="KW-1185">Reference proteome</keyword>
<keyword evidence="1 5" id="KW-0812">Transmembrane</keyword>
<dbReference type="Proteomes" id="UP000076722">
    <property type="component" value="Unassembled WGS sequence"/>
</dbReference>
<proteinExistence type="predicted"/>
<evidence type="ECO:0000256" key="1">
    <source>
        <dbReference type="ARBA" id="ARBA00022692"/>
    </source>
</evidence>
<keyword evidence="2 5" id="KW-1133">Transmembrane helix</keyword>
<gene>
    <name evidence="6" type="ORF">SISNIDRAFT_491294</name>
</gene>
<evidence type="ECO:0000256" key="4">
    <source>
        <dbReference type="SAM" id="MobiDB-lite"/>
    </source>
</evidence>
<keyword evidence="3 5" id="KW-0472">Membrane</keyword>
<evidence type="ECO:0000256" key="2">
    <source>
        <dbReference type="ARBA" id="ARBA00022989"/>
    </source>
</evidence>
<evidence type="ECO:0000313" key="7">
    <source>
        <dbReference type="Proteomes" id="UP000076722"/>
    </source>
</evidence>
<feature type="region of interest" description="Disordered" evidence="4">
    <location>
        <begin position="1"/>
        <end position="22"/>
    </location>
</feature>
<reference evidence="6 7" key="1">
    <citation type="journal article" date="2016" name="Mol. Biol. Evol.">
        <title>Comparative Genomics of Early-Diverging Mushroom-Forming Fungi Provides Insights into the Origins of Lignocellulose Decay Capabilities.</title>
        <authorList>
            <person name="Nagy L.G."/>
            <person name="Riley R."/>
            <person name="Tritt A."/>
            <person name="Adam C."/>
            <person name="Daum C."/>
            <person name="Floudas D."/>
            <person name="Sun H."/>
            <person name="Yadav J.S."/>
            <person name="Pangilinan J."/>
            <person name="Larsson K.H."/>
            <person name="Matsuura K."/>
            <person name="Barry K."/>
            <person name="Labutti K."/>
            <person name="Kuo R."/>
            <person name="Ohm R.A."/>
            <person name="Bhattacharya S.S."/>
            <person name="Shirouzu T."/>
            <person name="Yoshinaga Y."/>
            <person name="Martin F.M."/>
            <person name="Grigoriev I.V."/>
            <person name="Hibbett D.S."/>
        </authorList>
    </citation>
    <scope>NUCLEOTIDE SEQUENCE [LARGE SCALE GENOMIC DNA]</scope>
    <source>
        <strain evidence="6 7">HHB9708</strain>
    </source>
</reference>
<feature type="compositionally biased region" description="Pro residues" evidence="4">
    <location>
        <begin position="1"/>
        <end position="10"/>
    </location>
</feature>
<organism evidence="6 7">
    <name type="scientific">Sistotremastrum niveocremeum HHB9708</name>
    <dbReference type="NCBI Taxonomy" id="1314777"/>
    <lineage>
        <taxon>Eukaryota</taxon>
        <taxon>Fungi</taxon>
        <taxon>Dikarya</taxon>
        <taxon>Basidiomycota</taxon>
        <taxon>Agaricomycotina</taxon>
        <taxon>Agaricomycetes</taxon>
        <taxon>Sistotremastrales</taxon>
        <taxon>Sistotremastraceae</taxon>
        <taxon>Sertulicium</taxon>
        <taxon>Sertulicium niveocremeum</taxon>
    </lineage>
</organism>
<name>A0A164MXR2_9AGAM</name>
<protein>
    <submittedName>
        <fullName evidence="6">Uncharacterized protein</fullName>
    </submittedName>
</protein>
<dbReference type="EMBL" id="KV419455">
    <property type="protein sequence ID" value="KZS87151.1"/>
    <property type="molecule type" value="Genomic_DNA"/>
</dbReference>
<feature type="transmembrane region" description="Helical" evidence="5">
    <location>
        <begin position="125"/>
        <end position="158"/>
    </location>
</feature>
<accession>A0A164MXR2</accession>
<evidence type="ECO:0000313" key="6">
    <source>
        <dbReference type="EMBL" id="KZS87151.1"/>
    </source>
</evidence>
<evidence type="ECO:0000256" key="3">
    <source>
        <dbReference type="ARBA" id="ARBA00023136"/>
    </source>
</evidence>
<evidence type="ECO:0000256" key="5">
    <source>
        <dbReference type="SAM" id="Phobius"/>
    </source>
</evidence>
<dbReference type="InterPro" id="IPR036458">
    <property type="entry name" value="Na:dicarbo_symporter_sf"/>
</dbReference>
<dbReference type="GO" id="GO:0015293">
    <property type="term" value="F:symporter activity"/>
    <property type="evidence" value="ECO:0007669"/>
    <property type="project" value="InterPro"/>
</dbReference>
<dbReference type="AlphaFoldDB" id="A0A164MXR2"/>
<dbReference type="Gene3D" id="1.10.3860.10">
    <property type="entry name" value="Sodium:dicarboxylate symporter"/>
    <property type="match status" value="1"/>
</dbReference>
<sequence>MARGPDPAPVPTDARPRSATLSESATIVREAVRTRSVSNPPILRHALQFSSKVPPHAASNAEAPQAGHEVHAAVSESDILPEIVFNSVGTPETELTVRAMDEKARPFNTFTDKAITAAQNNLVDWFITLIPFCVIALIFISICETLASFGIKVVVFLSSAFHGSIRLEKFIAGVVFMGQIIYVILRAAFRDIILSLGTYLTSPVLSSIFPPNMTQSDPTEPDTATSLTYRPDIEPMKVEIEDGGNADGAEFGGALVVVIVDRVVVDVMDVEMECGDIIEAMDVDPEHEATDIEEDEAMDVNWEEGEMDVEMSDVANDGVDDMGVCGN</sequence>